<dbReference type="GO" id="GO:0015031">
    <property type="term" value="P:protein transport"/>
    <property type="evidence" value="ECO:0007669"/>
    <property type="project" value="UniProtKB-KW"/>
</dbReference>
<evidence type="ECO:0000313" key="10">
    <source>
        <dbReference type="EMBL" id="ABE36919.1"/>
    </source>
</evidence>
<feature type="region of interest" description="Disordered" evidence="8">
    <location>
        <begin position="136"/>
        <end position="156"/>
    </location>
</feature>
<feature type="transmembrane region" description="Helical" evidence="9">
    <location>
        <begin position="20"/>
        <end position="40"/>
    </location>
</feature>
<name>Q13G70_PARXL</name>
<dbReference type="Proteomes" id="UP000001817">
    <property type="component" value="Chromosome 3"/>
</dbReference>
<dbReference type="KEGG" id="bxe:Bxe_C1052"/>
<protein>
    <submittedName>
        <fullName evidence="10">Biopolymer transport protein ExbD/TolR</fullName>
    </submittedName>
</protein>
<evidence type="ECO:0000256" key="2">
    <source>
        <dbReference type="ARBA" id="ARBA00005811"/>
    </source>
</evidence>
<dbReference type="GO" id="GO:0022857">
    <property type="term" value="F:transmembrane transporter activity"/>
    <property type="evidence" value="ECO:0007669"/>
    <property type="project" value="InterPro"/>
</dbReference>
<evidence type="ECO:0000256" key="9">
    <source>
        <dbReference type="SAM" id="Phobius"/>
    </source>
</evidence>
<dbReference type="AlphaFoldDB" id="Q13G70"/>
<dbReference type="PANTHER" id="PTHR30558">
    <property type="entry name" value="EXBD MEMBRANE COMPONENT OF PMF-DRIVEN MACROMOLECULE IMPORT SYSTEM"/>
    <property type="match status" value="1"/>
</dbReference>
<proteinExistence type="inferred from homology"/>
<organism evidence="10 11">
    <name type="scientific">Paraburkholderia xenovorans (strain LB400)</name>
    <dbReference type="NCBI Taxonomy" id="266265"/>
    <lineage>
        <taxon>Bacteria</taxon>
        <taxon>Pseudomonadati</taxon>
        <taxon>Pseudomonadota</taxon>
        <taxon>Betaproteobacteria</taxon>
        <taxon>Burkholderiales</taxon>
        <taxon>Burkholderiaceae</taxon>
        <taxon>Paraburkholderia</taxon>
    </lineage>
</organism>
<comment type="similarity">
    <text evidence="2 7">Belongs to the ExbD/TolR family.</text>
</comment>
<keyword evidence="7" id="KW-0813">Transport</keyword>
<dbReference type="GO" id="GO:0005886">
    <property type="term" value="C:plasma membrane"/>
    <property type="evidence" value="ECO:0007669"/>
    <property type="project" value="UniProtKB-SubCell"/>
</dbReference>
<evidence type="ECO:0000256" key="6">
    <source>
        <dbReference type="ARBA" id="ARBA00023136"/>
    </source>
</evidence>
<dbReference type="eggNOG" id="COG0848">
    <property type="taxonomic scope" value="Bacteria"/>
</dbReference>
<evidence type="ECO:0000256" key="5">
    <source>
        <dbReference type="ARBA" id="ARBA00022989"/>
    </source>
</evidence>
<dbReference type="RefSeq" id="WP_011494166.1">
    <property type="nucleotide sequence ID" value="NC_007953.1"/>
</dbReference>
<evidence type="ECO:0000256" key="8">
    <source>
        <dbReference type="SAM" id="MobiDB-lite"/>
    </source>
</evidence>
<evidence type="ECO:0000256" key="1">
    <source>
        <dbReference type="ARBA" id="ARBA00004162"/>
    </source>
</evidence>
<dbReference type="Gene3D" id="3.30.420.270">
    <property type="match status" value="1"/>
</dbReference>
<keyword evidence="5 9" id="KW-1133">Transmembrane helix</keyword>
<sequence length="156" mass="16911">MSIFMENEENDGIVGDINMTPLIDVMLVLLIIFIVTLPIMNRALRVDLPKEAAKQNLSHDDAIDLSVEAGGAVFWNRSPVDDAQLAQKARSAADAEPTPVVRIYADRHVEYRYVMHVLSVAQSVGLSKLEFVTAPVGQSTGPEQPARQKAGTAAGN</sequence>
<dbReference type="PATRIC" id="fig|266265.5.peg.8813"/>
<evidence type="ECO:0000256" key="4">
    <source>
        <dbReference type="ARBA" id="ARBA00022692"/>
    </source>
</evidence>
<keyword evidence="3" id="KW-1003">Cell membrane</keyword>
<keyword evidence="7" id="KW-0653">Protein transport</keyword>
<comment type="subcellular location">
    <subcellularLocation>
        <location evidence="1">Cell membrane</location>
        <topology evidence="1">Single-pass membrane protein</topology>
    </subcellularLocation>
    <subcellularLocation>
        <location evidence="7">Cell membrane</location>
        <topology evidence="7">Single-pass type II membrane protein</topology>
    </subcellularLocation>
</comment>
<dbReference type="PANTHER" id="PTHR30558:SF7">
    <property type="entry name" value="TOL-PAL SYSTEM PROTEIN TOLR"/>
    <property type="match status" value="1"/>
</dbReference>
<dbReference type="InterPro" id="IPR003400">
    <property type="entry name" value="ExbD"/>
</dbReference>
<keyword evidence="11" id="KW-1185">Reference proteome</keyword>
<accession>Q13G70</accession>
<evidence type="ECO:0000256" key="7">
    <source>
        <dbReference type="RuleBase" id="RU003879"/>
    </source>
</evidence>
<dbReference type="OrthoDB" id="9798629at2"/>
<reference evidence="10 11" key="1">
    <citation type="journal article" date="2006" name="Proc. Natl. Acad. Sci. U.S.A.">
        <title>Burkholderia xenovorans LB400 harbors a multi-replicon, 9.73-Mbp genome shaped for versatility.</title>
        <authorList>
            <person name="Chain P.S."/>
            <person name="Denef V.J."/>
            <person name="Konstantinidis K.T."/>
            <person name="Vergez L.M."/>
            <person name="Agullo L."/>
            <person name="Reyes V.L."/>
            <person name="Hauser L."/>
            <person name="Cordova M."/>
            <person name="Gomez L."/>
            <person name="Gonzalez M."/>
            <person name="Land M."/>
            <person name="Lao V."/>
            <person name="Larimer F."/>
            <person name="LiPuma J.J."/>
            <person name="Mahenthiralingam E."/>
            <person name="Malfatti S.A."/>
            <person name="Marx C.J."/>
            <person name="Parnell J.J."/>
            <person name="Ramette A."/>
            <person name="Richardson P."/>
            <person name="Seeger M."/>
            <person name="Smith D."/>
            <person name="Spilker T."/>
            <person name="Sul W.J."/>
            <person name="Tsoi T.V."/>
            <person name="Ulrich L.E."/>
            <person name="Zhulin I.B."/>
            <person name="Tiedje J.M."/>
        </authorList>
    </citation>
    <scope>NUCLEOTIDE SEQUENCE [LARGE SCALE GENOMIC DNA]</scope>
    <source>
        <strain evidence="10 11">LB400</strain>
    </source>
</reference>
<evidence type="ECO:0000313" key="11">
    <source>
        <dbReference type="Proteomes" id="UP000001817"/>
    </source>
</evidence>
<keyword evidence="4 7" id="KW-0812">Transmembrane</keyword>
<evidence type="ECO:0000256" key="3">
    <source>
        <dbReference type="ARBA" id="ARBA00022475"/>
    </source>
</evidence>
<dbReference type="EMBL" id="CP000272">
    <property type="protein sequence ID" value="ABE36919.1"/>
    <property type="molecule type" value="Genomic_DNA"/>
</dbReference>
<dbReference type="STRING" id="266265.Bxe_C1052"/>
<keyword evidence="6 9" id="KW-0472">Membrane</keyword>
<gene>
    <name evidence="10" type="ORF">Bxe_C1052</name>
</gene>
<dbReference type="Pfam" id="PF02472">
    <property type="entry name" value="ExbD"/>
    <property type="match status" value="1"/>
</dbReference>